<dbReference type="InterPro" id="IPR010971">
    <property type="entry name" value="UbiH/COQ6"/>
</dbReference>
<evidence type="ECO:0000256" key="1">
    <source>
        <dbReference type="ARBA" id="ARBA00001974"/>
    </source>
</evidence>
<proteinExistence type="inferred from homology"/>
<dbReference type="PRINTS" id="PR00420">
    <property type="entry name" value="RNGMNOXGNASE"/>
</dbReference>
<evidence type="ECO:0000256" key="6">
    <source>
        <dbReference type="ARBA" id="ARBA00023002"/>
    </source>
</evidence>
<dbReference type="RefSeq" id="WP_380694274.1">
    <property type="nucleotide sequence ID" value="NZ_JBHRYR010000002.1"/>
</dbReference>
<comment type="similarity">
    <text evidence="3">Belongs to the UbiH/COQ6 family.</text>
</comment>
<evidence type="ECO:0000256" key="8">
    <source>
        <dbReference type="SAM" id="Phobius"/>
    </source>
</evidence>
<dbReference type="InterPro" id="IPR051205">
    <property type="entry name" value="UbiH/COQ6_monooxygenase"/>
</dbReference>
<sequence length="390" mass="42594">MNSSYDIIIIGGGMVGMAFVLSLPSALQAKTLLIDTAEQPDNASPSPSFDDRGTALSQTSLTLLDRLGVRSALEPHLGYMTHIEVSQQGYWGITHLQQDDPFGAVINNRQLGYALWQQARQSAVHWRFATGVTALSPTADFTTVHCTDQQAYRAKLVILADGGRSGLARQMGIGEFRHAYGQSAIVFNIDREQPVNGRAYERFAADGPRALLPLSGRRQTVVWTVDTPQLNEWLNEDDTSWRHTITDCFGSDQGAVSAVSARQHYPLQWRRSHETVRHRLALIGNSALSLHPVAGQGFNLHLRGLTALASHLAQAFNDDQDVGQLPHLRAWQAQIRADQRLIEAACHGLVSAFALHHPMIAHARGLALAGLDSLPALKSFIARTAIGSPT</sequence>
<keyword evidence="4" id="KW-0285">Flavoprotein</keyword>
<comment type="pathway">
    <text evidence="2">Cofactor biosynthesis; ubiquinone biosynthesis.</text>
</comment>
<accession>A0ABV7ZY25</accession>
<evidence type="ECO:0000256" key="4">
    <source>
        <dbReference type="ARBA" id="ARBA00022630"/>
    </source>
</evidence>
<keyword evidence="8" id="KW-0472">Membrane</keyword>
<reference evidence="11" key="1">
    <citation type="journal article" date="2019" name="Int. J. Syst. Evol. Microbiol.">
        <title>The Global Catalogue of Microorganisms (GCM) 10K type strain sequencing project: providing services to taxonomists for standard genome sequencing and annotation.</title>
        <authorList>
            <consortium name="The Broad Institute Genomics Platform"/>
            <consortium name="The Broad Institute Genome Sequencing Center for Infectious Disease"/>
            <person name="Wu L."/>
            <person name="Ma J."/>
        </authorList>
    </citation>
    <scope>NUCLEOTIDE SEQUENCE [LARGE SCALE GENOMIC DNA]</scope>
    <source>
        <strain evidence="11">IBRC 10765</strain>
    </source>
</reference>
<evidence type="ECO:0000259" key="9">
    <source>
        <dbReference type="Pfam" id="PF01494"/>
    </source>
</evidence>
<evidence type="ECO:0000256" key="3">
    <source>
        <dbReference type="ARBA" id="ARBA00005349"/>
    </source>
</evidence>
<evidence type="ECO:0000256" key="2">
    <source>
        <dbReference type="ARBA" id="ARBA00004749"/>
    </source>
</evidence>
<keyword evidence="8" id="KW-0812">Transmembrane</keyword>
<feature type="transmembrane region" description="Helical" evidence="8">
    <location>
        <begin position="7"/>
        <end position="27"/>
    </location>
</feature>
<dbReference type="Gene3D" id="3.50.50.60">
    <property type="entry name" value="FAD/NAD(P)-binding domain"/>
    <property type="match status" value="2"/>
</dbReference>
<keyword evidence="6" id="KW-0560">Oxidoreductase</keyword>
<dbReference type="GO" id="GO:0004497">
    <property type="term" value="F:monooxygenase activity"/>
    <property type="evidence" value="ECO:0007669"/>
    <property type="project" value="UniProtKB-KW"/>
</dbReference>
<dbReference type="PANTHER" id="PTHR43876">
    <property type="entry name" value="UBIQUINONE BIOSYNTHESIS MONOOXYGENASE COQ6, MITOCHONDRIAL"/>
    <property type="match status" value="1"/>
</dbReference>
<comment type="caution">
    <text evidence="10">The sequence shown here is derived from an EMBL/GenBank/DDBJ whole genome shotgun (WGS) entry which is preliminary data.</text>
</comment>
<dbReference type="SUPFAM" id="SSF51905">
    <property type="entry name" value="FAD/NAD(P)-binding domain"/>
    <property type="match status" value="1"/>
</dbReference>
<evidence type="ECO:0000313" key="11">
    <source>
        <dbReference type="Proteomes" id="UP001595617"/>
    </source>
</evidence>
<evidence type="ECO:0000256" key="5">
    <source>
        <dbReference type="ARBA" id="ARBA00022827"/>
    </source>
</evidence>
<dbReference type="PANTHER" id="PTHR43876:SF8">
    <property type="entry name" value="2-OCTAPRENYL-6-METHOXYPHENOL HYDROXYLASE"/>
    <property type="match status" value="1"/>
</dbReference>
<keyword evidence="11" id="KW-1185">Reference proteome</keyword>
<protein>
    <submittedName>
        <fullName evidence="10">FAD-dependent monooxygenase</fullName>
    </submittedName>
</protein>
<evidence type="ECO:0000313" key="10">
    <source>
        <dbReference type="EMBL" id="MFC3852287.1"/>
    </source>
</evidence>
<dbReference type="InterPro" id="IPR036188">
    <property type="entry name" value="FAD/NAD-bd_sf"/>
</dbReference>
<name>A0ABV7ZY25_9GAMM</name>
<gene>
    <name evidence="10" type="ORF">ACFOOG_05500</name>
</gene>
<evidence type="ECO:0000256" key="7">
    <source>
        <dbReference type="ARBA" id="ARBA00023033"/>
    </source>
</evidence>
<dbReference type="InterPro" id="IPR002938">
    <property type="entry name" value="FAD-bd"/>
</dbReference>
<comment type="cofactor">
    <cofactor evidence="1">
        <name>FAD</name>
        <dbReference type="ChEBI" id="CHEBI:57692"/>
    </cofactor>
</comment>
<keyword evidence="5" id="KW-0274">FAD</keyword>
<dbReference type="Proteomes" id="UP001595617">
    <property type="component" value="Unassembled WGS sequence"/>
</dbReference>
<keyword evidence="8" id="KW-1133">Transmembrane helix</keyword>
<dbReference type="Pfam" id="PF01494">
    <property type="entry name" value="FAD_binding_3"/>
    <property type="match status" value="1"/>
</dbReference>
<organism evidence="10 11">
    <name type="scientific">Saccharospirillum mangrovi</name>
    <dbReference type="NCBI Taxonomy" id="2161747"/>
    <lineage>
        <taxon>Bacteria</taxon>
        <taxon>Pseudomonadati</taxon>
        <taxon>Pseudomonadota</taxon>
        <taxon>Gammaproteobacteria</taxon>
        <taxon>Oceanospirillales</taxon>
        <taxon>Saccharospirillaceae</taxon>
        <taxon>Saccharospirillum</taxon>
    </lineage>
</organism>
<dbReference type="EMBL" id="JBHRYR010000002">
    <property type="protein sequence ID" value="MFC3852287.1"/>
    <property type="molecule type" value="Genomic_DNA"/>
</dbReference>
<keyword evidence="7 10" id="KW-0503">Monooxygenase</keyword>
<feature type="domain" description="FAD-binding" evidence="9">
    <location>
        <begin position="5"/>
        <end position="319"/>
    </location>
</feature>
<dbReference type="NCBIfam" id="TIGR01988">
    <property type="entry name" value="Ubi-OHases"/>
    <property type="match status" value="1"/>
</dbReference>